<sequence length="313" mass="33857">MSRHIHIPLLADITLVDDHKTIAADEDDPRLDRNYEKLGPLGNRILAARLMRVFVIKGVHFPTMRGRRDAERQANQTALSERLGNAAAPTVELIEAIEPLVAYVRGDAPEDMVGPALQTLIGRLFKPDFASSPRLWLAATRFDGAARSQNPLRWLWSALAGTLNADRKVLAESVGGDPIAVHGIAIAIHNIVKSLALMRTAYADPVRRSTLGDKAAAMACLVAPDSVLRQAKVVAEIPGASLKPGSLVVYQLGTAARRSFDPKVAFQSNSWSFCPAADFVFKLLALIWAQAIQAPNEHEPAETPEVQASEGGT</sequence>
<name>A0ABQ6CSG4_9HYPH</name>
<dbReference type="EMBL" id="BSPC01000063">
    <property type="protein sequence ID" value="GLS22522.1"/>
    <property type="molecule type" value="Genomic_DNA"/>
</dbReference>
<accession>A0ABQ6CSG4</accession>
<gene>
    <name evidence="1" type="ORF">GCM10007874_55400</name>
</gene>
<dbReference type="Proteomes" id="UP001156882">
    <property type="component" value="Unassembled WGS sequence"/>
</dbReference>
<dbReference type="RefSeq" id="WP_284315477.1">
    <property type="nucleotide sequence ID" value="NZ_BSPC01000063.1"/>
</dbReference>
<reference evidence="2" key="1">
    <citation type="journal article" date="2019" name="Int. J. Syst. Evol. Microbiol.">
        <title>The Global Catalogue of Microorganisms (GCM) 10K type strain sequencing project: providing services to taxonomists for standard genome sequencing and annotation.</title>
        <authorList>
            <consortium name="The Broad Institute Genomics Platform"/>
            <consortium name="The Broad Institute Genome Sequencing Center for Infectious Disease"/>
            <person name="Wu L."/>
            <person name="Ma J."/>
        </authorList>
    </citation>
    <scope>NUCLEOTIDE SEQUENCE [LARGE SCALE GENOMIC DNA]</scope>
    <source>
        <strain evidence="2">NBRC 101365</strain>
    </source>
</reference>
<evidence type="ECO:0000313" key="2">
    <source>
        <dbReference type="Proteomes" id="UP001156882"/>
    </source>
</evidence>
<evidence type="ECO:0000313" key="1">
    <source>
        <dbReference type="EMBL" id="GLS22522.1"/>
    </source>
</evidence>
<comment type="caution">
    <text evidence="1">The sequence shown here is derived from an EMBL/GenBank/DDBJ whole genome shotgun (WGS) entry which is preliminary data.</text>
</comment>
<protein>
    <submittedName>
        <fullName evidence="1">Uncharacterized protein</fullName>
    </submittedName>
</protein>
<keyword evidence="2" id="KW-1185">Reference proteome</keyword>
<organism evidence="1 2">
    <name type="scientific">Labrys miyagiensis</name>
    <dbReference type="NCBI Taxonomy" id="346912"/>
    <lineage>
        <taxon>Bacteria</taxon>
        <taxon>Pseudomonadati</taxon>
        <taxon>Pseudomonadota</taxon>
        <taxon>Alphaproteobacteria</taxon>
        <taxon>Hyphomicrobiales</taxon>
        <taxon>Xanthobacteraceae</taxon>
        <taxon>Labrys</taxon>
    </lineage>
</organism>
<proteinExistence type="predicted"/>